<reference evidence="1 2" key="1">
    <citation type="journal article" date="2021" name="Hortic Res">
        <title>High-quality reference genome and annotation aids understanding of berry development for evergreen blueberry (Vaccinium darrowii).</title>
        <authorList>
            <person name="Yu J."/>
            <person name="Hulse-Kemp A.M."/>
            <person name="Babiker E."/>
            <person name="Staton M."/>
        </authorList>
    </citation>
    <scope>NUCLEOTIDE SEQUENCE [LARGE SCALE GENOMIC DNA]</scope>
    <source>
        <strain evidence="2">cv. NJ 8807/NJ 8810</strain>
        <tissue evidence="1">Young leaf</tissue>
    </source>
</reference>
<proteinExistence type="predicted"/>
<gene>
    <name evidence="1" type="ORF">Vadar_001708</name>
</gene>
<name>A0ACB7XEZ4_9ERIC</name>
<accession>A0ACB7XEZ4</accession>
<evidence type="ECO:0000313" key="1">
    <source>
        <dbReference type="EMBL" id="KAH7839246.1"/>
    </source>
</evidence>
<sequence>MNGATSGGRTVALDGNGRPIQQVSGEINSFFLDSGKAVDFSSVDFMIGHQNGNGNGSRNENADVRVRVNNIQPWFGQFNNVSGSPMIYGGLIPTEIAGEDKSPSLVGGGGDGVETAEGSSNRKVGRPKGSRDKMKVLGGKEVKRVSKKGLKLGRPKGSKNKKKILDGKEVQGSFSSVGGVNNQGTSQVAGGSGGQKGGIEKKKRLRKIKDLQNGKKIRGGTEVQGNIEVTRGVGGGKNEVIGGKKKFGRARGLKNKKKICATEKSRDMSGEVAGGNANGNSSFKRMGRPKGSTNKKKILSVEGNQVMTVVVASSNVGVGTTVKRGRPKGSTKKKKILLAEENRRMLSIAKKIGKSGRPKGSKNKKSLLVKMGNEDGGIGSRIDAEDVDQSSKNETLMLTGKEDEIMLGVDVDLSEASKFLFTNPGGYENRGHDMESEDPIVPANGDFVQVTKPSLENDEVGEETVTTKRKRGRPKGSTKKPKLMVAGEVLSSRKEVKDLVMNKNDGEFFSESSNTPKKRRGRPRKNADDHPNLITAAEENGLVNSGLTDANGSKKEQGSLWCHQCFKSDKNDVVSCLRCKRKRYCFECLAKWYPDRTREELENACPFCCGNCNCISCLRADDVLKASHKGTDENIRLQRSLYLLHKTLPLLQHIQGEQNSELNVEAGICGVQLTEADIEKSILDEDDRVYCDNCSTSIVNFHRSCPNPDCSYDICLSCCWELRKGLQPGGKEAESSIHQLFERSCEKGNEMKGEISPVGEKSGWGDQEALLANDSTVNMSCKFPDWRAKTDGSIPCPPKERGGCGAGVLALRRIFEANWVENLIKSAEDLAINYQPPDIDFSQGCSLCFHIRTSGGDVNDSGVRQASCREKSHDNLLYSPNATHLADSDFEHFQMHWMRGEPVIVKDVLAKTSGLSWEPMVMWRAFRSATRKLKEESFCVKAIDCLDWCEVEINIRQFFKGYLEGRRHRTGWPEMLKLKDWPPSNSFEECLPRHGAEFIAMLPYSDYTNPRTGLLNLATKLPDGALKPDLGPKTYIAYGSSEELGRGDSVTKLHCDISDAVNVLTHTAGVKIAPWQQKIIKKLQMKYEEEALAELRRRTNAASGTCVSMPPKQSQEVESMDFVSAEETKIIQRDSFLPETLNKETKLERRQCEGTSDFDTKSKEPKPMNYSDPCDVNSMMPIRNEDEKVAALLNDKPVGTVSMRTELVPVDDMFQSNSCSQVEEGGAVWDIFRRQDVPKLIEYLKKHWKELRHIDNRPVNSVDHPIHDQTFYLNEKHKKQLKEEFNIEPWTFEQYLGEAVFIPAGCPHQVRNRQSCIKVALDFVSPDNVEECIRLTEEFRLLPKSHRSKEDKLEVKKLAMYAASLAVSEAKSLMSKLDLTNGGGEANQQL</sequence>
<keyword evidence="2" id="KW-1185">Reference proteome</keyword>
<organism evidence="1 2">
    <name type="scientific">Vaccinium darrowii</name>
    <dbReference type="NCBI Taxonomy" id="229202"/>
    <lineage>
        <taxon>Eukaryota</taxon>
        <taxon>Viridiplantae</taxon>
        <taxon>Streptophyta</taxon>
        <taxon>Embryophyta</taxon>
        <taxon>Tracheophyta</taxon>
        <taxon>Spermatophyta</taxon>
        <taxon>Magnoliopsida</taxon>
        <taxon>eudicotyledons</taxon>
        <taxon>Gunneridae</taxon>
        <taxon>Pentapetalae</taxon>
        <taxon>asterids</taxon>
        <taxon>Ericales</taxon>
        <taxon>Ericaceae</taxon>
        <taxon>Vaccinioideae</taxon>
        <taxon>Vaccinieae</taxon>
        <taxon>Vaccinium</taxon>
    </lineage>
</organism>
<comment type="caution">
    <text evidence="1">The sequence shown here is derived from an EMBL/GenBank/DDBJ whole genome shotgun (WGS) entry which is preliminary data.</text>
</comment>
<protein>
    <submittedName>
        <fullName evidence="1">Uncharacterized protein</fullName>
    </submittedName>
</protein>
<dbReference type="EMBL" id="CM037160">
    <property type="protein sequence ID" value="KAH7839246.1"/>
    <property type="molecule type" value="Genomic_DNA"/>
</dbReference>
<evidence type="ECO:0000313" key="2">
    <source>
        <dbReference type="Proteomes" id="UP000828048"/>
    </source>
</evidence>
<dbReference type="Proteomes" id="UP000828048">
    <property type="component" value="Chromosome 10"/>
</dbReference>